<name>A0A4C1UKS0_EUMVA</name>
<dbReference type="OrthoDB" id="7484637at2759"/>
<gene>
    <name evidence="3" type="ORF">EVAR_16501_1</name>
</gene>
<evidence type="ECO:0000256" key="1">
    <source>
        <dbReference type="SAM" id="MobiDB-lite"/>
    </source>
</evidence>
<dbReference type="AlphaFoldDB" id="A0A4C1UKS0"/>
<keyword evidence="4" id="KW-1185">Reference proteome</keyword>
<evidence type="ECO:0000313" key="4">
    <source>
        <dbReference type="Proteomes" id="UP000299102"/>
    </source>
</evidence>
<comment type="caution">
    <text evidence="3">The sequence shown here is derived from an EMBL/GenBank/DDBJ whole genome shotgun (WGS) entry which is preliminary data.</text>
</comment>
<protein>
    <submittedName>
        <fullName evidence="3">Retrovirus-related Pol polyprotein from transposon TNT 1-94</fullName>
    </submittedName>
</protein>
<feature type="region of interest" description="Disordered" evidence="1">
    <location>
        <begin position="136"/>
        <end position="183"/>
    </location>
</feature>
<dbReference type="Pfam" id="PF25597">
    <property type="entry name" value="SH3_retrovirus"/>
    <property type="match status" value="1"/>
</dbReference>
<organism evidence="3 4">
    <name type="scientific">Eumeta variegata</name>
    <name type="common">Bagworm moth</name>
    <name type="synonym">Eumeta japonica</name>
    <dbReference type="NCBI Taxonomy" id="151549"/>
    <lineage>
        <taxon>Eukaryota</taxon>
        <taxon>Metazoa</taxon>
        <taxon>Ecdysozoa</taxon>
        <taxon>Arthropoda</taxon>
        <taxon>Hexapoda</taxon>
        <taxon>Insecta</taxon>
        <taxon>Pterygota</taxon>
        <taxon>Neoptera</taxon>
        <taxon>Endopterygota</taxon>
        <taxon>Lepidoptera</taxon>
        <taxon>Glossata</taxon>
        <taxon>Ditrysia</taxon>
        <taxon>Tineoidea</taxon>
        <taxon>Psychidae</taxon>
        <taxon>Oiketicinae</taxon>
        <taxon>Eumeta</taxon>
    </lineage>
</organism>
<feature type="domain" description="Retroviral polymerase SH3-like" evidence="2">
    <location>
        <begin position="60"/>
        <end position="94"/>
    </location>
</feature>
<dbReference type="Proteomes" id="UP000299102">
    <property type="component" value="Unassembled WGS sequence"/>
</dbReference>
<evidence type="ECO:0000259" key="2">
    <source>
        <dbReference type="Pfam" id="PF25597"/>
    </source>
</evidence>
<evidence type="ECO:0000313" key="3">
    <source>
        <dbReference type="EMBL" id="GBP26919.1"/>
    </source>
</evidence>
<dbReference type="EMBL" id="BGZK01000186">
    <property type="protein sequence ID" value="GBP26919.1"/>
    <property type="molecule type" value="Genomic_DNA"/>
</dbReference>
<proteinExistence type="predicted"/>
<dbReference type="InterPro" id="IPR057670">
    <property type="entry name" value="SH3_retrovirus"/>
</dbReference>
<sequence length="231" mass="25584">MLAIADLTDGVYKLRLQSPSYVLAAHAVTGRLGHRRLAHIDSQDMNKMKNGIVDGLSYDVGSGEDVKGYRLYNPTKNNIITSRDVIVMEGETGDIATNEEAIWIPNEERIQESLETPEVSVEQESSISVGEICVPEVDDQGDSSSDSSVYTDGEDTLHECPPSKDQVQEVQTTSVPEPEHSSEEISILEALEGPEKEQWRHAMADELQLFENNEAWELVKNPGDVSIVKCR</sequence>
<accession>A0A4C1UKS0</accession>
<reference evidence="3 4" key="1">
    <citation type="journal article" date="2019" name="Commun. Biol.">
        <title>The bagworm genome reveals a unique fibroin gene that provides high tensile strength.</title>
        <authorList>
            <person name="Kono N."/>
            <person name="Nakamura H."/>
            <person name="Ohtoshi R."/>
            <person name="Tomita M."/>
            <person name="Numata K."/>
            <person name="Arakawa K."/>
        </authorList>
    </citation>
    <scope>NUCLEOTIDE SEQUENCE [LARGE SCALE GENOMIC DNA]</scope>
</reference>